<evidence type="ECO:0000256" key="1">
    <source>
        <dbReference type="SAM" id="Phobius"/>
    </source>
</evidence>
<dbReference type="RefSeq" id="WP_185789176.1">
    <property type="nucleotide sequence ID" value="NZ_CANMIT010000002.1"/>
</dbReference>
<keyword evidence="1" id="KW-1133">Transmembrane helix</keyword>
<organism evidence="2 3">
    <name type="scientific">Winogradskyella flava</name>
    <dbReference type="NCBI Taxonomy" id="1884876"/>
    <lineage>
        <taxon>Bacteria</taxon>
        <taxon>Pseudomonadati</taxon>
        <taxon>Bacteroidota</taxon>
        <taxon>Flavobacteriia</taxon>
        <taxon>Flavobacteriales</taxon>
        <taxon>Flavobacteriaceae</taxon>
        <taxon>Winogradskyella</taxon>
    </lineage>
</organism>
<keyword evidence="3" id="KW-1185">Reference proteome</keyword>
<feature type="transmembrane region" description="Helical" evidence="1">
    <location>
        <begin position="7"/>
        <end position="24"/>
    </location>
</feature>
<evidence type="ECO:0000313" key="2">
    <source>
        <dbReference type="EMBL" id="MBC2845482.1"/>
    </source>
</evidence>
<comment type="caution">
    <text evidence="2">The sequence shown here is derived from an EMBL/GenBank/DDBJ whole genome shotgun (WGS) entry which is preliminary data.</text>
</comment>
<feature type="transmembrane region" description="Helical" evidence="1">
    <location>
        <begin position="155"/>
        <end position="172"/>
    </location>
</feature>
<accession>A0A842IQJ5</accession>
<dbReference type="AlphaFoldDB" id="A0A842IQJ5"/>
<protein>
    <recommendedName>
        <fullName evidence="4">YhhN-like protein</fullName>
    </recommendedName>
</protein>
<feature type="transmembrane region" description="Helical" evidence="1">
    <location>
        <begin position="30"/>
        <end position="46"/>
    </location>
</feature>
<feature type="transmembrane region" description="Helical" evidence="1">
    <location>
        <begin position="117"/>
        <end position="135"/>
    </location>
</feature>
<feature type="transmembrane region" description="Helical" evidence="1">
    <location>
        <begin position="84"/>
        <end position="105"/>
    </location>
</feature>
<dbReference type="Proteomes" id="UP000533900">
    <property type="component" value="Unassembled WGS sequence"/>
</dbReference>
<keyword evidence="1" id="KW-0472">Membrane</keyword>
<reference evidence="2" key="1">
    <citation type="submission" date="2020-08" db="EMBL/GenBank/DDBJ databases">
        <title>Winogradskyella ouciana sp. nov., isolated from the hadal seawater of the Mariana Trench.</title>
        <authorList>
            <person name="He X."/>
        </authorList>
    </citation>
    <scope>NUCLEOTIDE SEQUENCE [LARGE SCALE GENOMIC DNA]</scope>
    <source>
        <strain evidence="2">KCTC 52348</strain>
    </source>
</reference>
<keyword evidence="1" id="KW-0812">Transmembrane</keyword>
<feature type="transmembrane region" description="Helical" evidence="1">
    <location>
        <begin position="179"/>
        <end position="202"/>
    </location>
</feature>
<feature type="transmembrane region" description="Helical" evidence="1">
    <location>
        <begin position="208"/>
        <end position="225"/>
    </location>
</feature>
<evidence type="ECO:0000313" key="3">
    <source>
        <dbReference type="Proteomes" id="UP000533900"/>
    </source>
</evidence>
<gene>
    <name evidence="2" type="ORF">H7F21_10290</name>
</gene>
<feature type="transmembrane region" description="Helical" evidence="1">
    <location>
        <begin position="53"/>
        <end position="72"/>
    </location>
</feature>
<dbReference type="EMBL" id="JACLCP010000002">
    <property type="protein sequence ID" value="MBC2845482.1"/>
    <property type="molecule type" value="Genomic_DNA"/>
</dbReference>
<name>A0A842IQJ5_9FLAO</name>
<sequence length="245" mass="28175">MNRVIKVALLLLGVVFIVLQGFAYKAEGDAIGTLMLVLLIVMYLKWTEDKNRYFIGFLILFSIGHLLDFYSWYGPAIDEGNIDYYYYGVNILSILSYVFLTIRFASKLKFKKVFAELAIPMVILIILDIFCVVLVTDTTKGALLSAHEYALEFIYNAIIMTLLSVALITYMYRNDNKSMLFLIGSICIVFSEIIQLAYYYIVVDDKELGFIYAFFLVVAFVFFYLQSQLPFTGPQPSYSEERLEV</sequence>
<evidence type="ECO:0008006" key="4">
    <source>
        <dbReference type="Google" id="ProtNLM"/>
    </source>
</evidence>
<proteinExistence type="predicted"/>